<dbReference type="AlphaFoldDB" id="A0A484ZTJ8"/>
<proteinExistence type="predicted"/>
<sequence>MDDIFGGERRYGRPEKAELAVGDQVDSWKVISIKPLRQIAMLFGMKAPGLGSTHSKY</sequence>
<evidence type="ECO:0000313" key="1">
    <source>
        <dbReference type="EMBL" id="VFS51750.1"/>
    </source>
</evidence>
<evidence type="ECO:0000313" key="2">
    <source>
        <dbReference type="Proteomes" id="UP000373449"/>
    </source>
</evidence>
<accession>A0A484ZTJ8</accession>
<reference evidence="1 2" key="1">
    <citation type="submission" date="2019-03" db="EMBL/GenBank/DDBJ databases">
        <authorList>
            <consortium name="Pathogen Informatics"/>
        </authorList>
    </citation>
    <scope>NUCLEOTIDE SEQUENCE [LARGE SCALE GENOMIC DNA]</scope>
    <source>
        <strain evidence="1 2">NCTC12282</strain>
    </source>
</reference>
<name>A0A484ZTJ8_9GAMM</name>
<dbReference type="EMBL" id="CAADJA010000002">
    <property type="protein sequence ID" value="VFS51750.1"/>
    <property type="molecule type" value="Genomic_DNA"/>
</dbReference>
<gene>
    <name evidence="1" type="ORF">NCTC12282_05399</name>
</gene>
<protein>
    <submittedName>
        <fullName evidence="1">Uncharacterized protein</fullName>
    </submittedName>
</protein>
<dbReference type="Proteomes" id="UP000373449">
    <property type="component" value="Unassembled WGS sequence"/>
</dbReference>
<organism evidence="1 2">
    <name type="scientific">Budvicia aquatica</name>
    <dbReference type="NCBI Taxonomy" id="82979"/>
    <lineage>
        <taxon>Bacteria</taxon>
        <taxon>Pseudomonadati</taxon>
        <taxon>Pseudomonadota</taxon>
        <taxon>Gammaproteobacteria</taxon>
        <taxon>Enterobacterales</taxon>
        <taxon>Budviciaceae</taxon>
        <taxon>Budvicia</taxon>
    </lineage>
</organism>